<dbReference type="SUPFAM" id="SSF103473">
    <property type="entry name" value="MFS general substrate transporter"/>
    <property type="match status" value="1"/>
</dbReference>
<keyword evidence="5 7" id="KW-0472">Membrane</keyword>
<feature type="transmembrane region" description="Helical" evidence="7">
    <location>
        <begin position="215"/>
        <end position="237"/>
    </location>
</feature>
<feature type="region of interest" description="Disordered" evidence="6">
    <location>
        <begin position="265"/>
        <end position="289"/>
    </location>
</feature>
<feature type="region of interest" description="Disordered" evidence="6">
    <location>
        <begin position="1"/>
        <end position="39"/>
    </location>
</feature>
<dbReference type="InterPro" id="IPR036259">
    <property type="entry name" value="MFS_trans_sf"/>
</dbReference>
<organism evidence="8 9">
    <name type="scientific">Agrocybe pediades</name>
    <dbReference type="NCBI Taxonomy" id="84607"/>
    <lineage>
        <taxon>Eukaryota</taxon>
        <taxon>Fungi</taxon>
        <taxon>Dikarya</taxon>
        <taxon>Basidiomycota</taxon>
        <taxon>Agaricomycotina</taxon>
        <taxon>Agaricomycetes</taxon>
        <taxon>Agaricomycetidae</taxon>
        <taxon>Agaricales</taxon>
        <taxon>Agaricineae</taxon>
        <taxon>Strophariaceae</taxon>
        <taxon>Agrocybe</taxon>
    </lineage>
</organism>
<feature type="compositionally biased region" description="Polar residues" evidence="6">
    <location>
        <begin position="271"/>
        <end position="289"/>
    </location>
</feature>
<proteinExistence type="predicted"/>
<dbReference type="Pfam" id="PF07690">
    <property type="entry name" value="MFS_1"/>
    <property type="match status" value="1"/>
</dbReference>
<feature type="transmembrane region" description="Helical" evidence="7">
    <location>
        <begin position="298"/>
        <end position="318"/>
    </location>
</feature>
<dbReference type="Gene3D" id="1.20.1250.20">
    <property type="entry name" value="MFS general substrate transporter like domains"/>
    <property type="match status" value="1"/>
</dbReference>
<evidence type="ECO:0000313" key="8">
    <source>
        <dbReference type="EMBL" id="KAF4614258.1"/>
    </source>
</evidence>
<dbReference type="AlphaFoldDB" id="A0A8H4QNK4"/>
<evidence type="ECO:0000256" key="2">
    <source>
        <dbReference type="ARBA" id="ARBA00022448"/>
    </source>
</evidence>
<feature type="compositionally biased region" description="Polar residues" evidence="6">
    <location>
        <begin position="1"/>
        <end position="13"/>
    </location>
</feature>
<dbReference type="GO" id="GO:0022857">
    <property type="term" value="F:transmembrane transporter activity"/>
    <property type="evidence" value="ECO:0007669"/>
    <property type="project" value="InterPro"/>
</dbReference>
<reference evidence="8 9" key="1">
    <citation type="submission" date="2019-12" db="EMBL/GenBank/DDBJ databases">
        <authorList>
            <person name="Floudas D."/>
            <person name="Bentzer J."/>
            <person name="Ahren D."/>
            <person name="Johansson T."/>
            <person name="Persson P."/>
            <person name="Tunlid A."/>
        </authorList>
    </citation>
    <scope>NUCLEOTIDE SEQUENCE [LARGE SCALE GENOMIC DNA]</scope>
    <source>
        <strain evidence="8 9">CBS 102.39</strain>
    </source>
</reference>
<feature type="transmembrane region" description="Helical" evidence="7">
    <location>
        <begin position="92"/>
        <end position="114"/>
    </location>
</feature>
<dbReference type="Proteomes" id="UP000521872">
    <property type="component" value="Unassembled WGS sequence"/>
</dbReference>
<comment type="caution">
    <text evidence="8">The sequence shown here is derived from an EMBL/GenBank/DDBJ whole genome shotgun (WGS) entry which is preliminary data.</text>
</comment>
<feature type="transmembrane region" description="Helical" evidence="7">
    <location>
        <begin position="49"/>
        <end position="72"/>
    </location>
</feature>
<dbReference type="PANTHER" id="PTHR23504">
    <property type="entry name" value="MAJOR FACILITATOR SUPERFAMILY DOMAIN-CONTAINING PROTEIN 10"/>
    <property type="match status" value="1"/>
</dbReference>
<evidence type="ECO:0000256" key="4">
    <source>
        <dbReference type="ARBA" id="ARBA00022989"/>
    </source>
</evidence>
<feature type="transmembrane region" description="Helical" evidence="7">
    <location>
        <begin position="171"/>
        <end position="195"/>
    </location>
</feature>
<accession>A0A8H4QNK4</accession>
<feature type="transmembrane region" description="Helical" evidence="7">
    <location>
        <begin position="477"/>
        <end position="496"/>
    </location>
</feature>
<keyword evidence="4 7" id="KW-1133">Transmembrane helix</keyword>
<name>A0A8H4QNK4_9AGAR</name>
<evidence type="ECO:0000256" key="7">
    <source>
        <dbReference type="SAM" id="Phobius"/>
    </source>
</evidence>
<comment type="subcellular location">
    <subcellularLocation>
        <location evidence="1">Membrane</location>
        <topology evidence="1">Multi-pass membrane protein</topology>
    </subcellularLocation>
</comment>
<gene>
    <name evidence="8" type="ORF">D9613_007947</name>
</gene>
<sequence length="505" mass="54985">MLSFSKKPTTPILSHTRPELVDNDSDTSSVTRTNDDDVDRLTKPTPLPVIPLLSVFLLQLAEPITATVIYPFVNQFVRETGITRGDETKTGYYAGVIESAFFLAEGLTVVQWGYLSDRYGRRPILLYGPLGLAVAMLIFGTSTVFWPLVLSRCVAKTVIAELTDSSNRGNAYGFLPLIWAVGTTLGPLLGGVLANPEKRWSSSLGRIPYLRTHPYFLPCAVAASFALVAFMFVWLGLKETHPSFVKIEKEKKSDPVASLQSSLLEHGDGNNYGTQVTPDGTPTAQQQKPTFRSAFTRPVVVTLVNYVFRTFLDMSHFVLLPLMYSTPVEFGGLGLDPFSISIALGAFGVANSIVQVKFLGASLRKLGARTVYRASFSCFLVFFGMYPIMKHFAQRAGGVDAYVIVCMVIQLTSQMAMFAAHGSLQYILVESVPENGPLGTVNGVAQMLGSATRSIAPTFASSLFSVSQRQQLAGGNMVYYVLLGLTVLGIRCTSLLPKTSRRTSS</sequence>
<feature type="transmembrane region" description="Helical" evidence="7">
    <location>
        <begin position="338"/>
        <end position="359"/>
    </location>
</feature>
<feature type="transmembrane region" description="Helical" evidence="7">
    <location>
        <begin position="371"/>
        <end position="389"/>
    </location>
</feature>
<dbReference type="GO" id="GO:0016020">
    <property type="term" value="C:membrane"/>
    <property type="evidence" value="ECO:0007669"/>
    <property type="project" value="UniProtKB-SubCell"/>
</dbReference>
<keyword evidence="3 7" id="KW-0812">Transmembrane</keyword>
<evidence type="ECO:0000313" key="9">
    <source>
        <dbReference type="Proteomes" id="UP000521872"/>
    </source>
</evidence>
<dbReference type="InterPro" id="IPR011701">
    <property type="entry name" value="MFS"/>
</dbReference>
<evidence type="ECO:0000256" key="6">
    <source>
        <dbReference type="SAM" id="MobiDB-lite"/>
    </source>
</evidence>
<dbReference type="PANTHER" id="PTHR23504:SF15">
    <property type="entry name" value="MAJOR FACILITATOR SUPERFAMILY (MFS) PROFILE DOMAIN-CONTAINING PROTEIN"/>
    <property type="match status" value="1"/>
</dbReference>
<dbReference type="EMBL" id="JAACJL010000045">
    <property type="protein sequence ID" value="KAF4614258.1"/>
    <property type="molecule type" value="Genomic_DNA"/>
</dbReference>
<keyword evidence="9" id="KW-1185">Reference proteome</keyword>
<feature type="transmembrane region" description="Helical" evidence="7">
    <location>
        <begin position="126"/>
        <end position="150"/>
    </location>
</feature>
<evidence type="ECO:0000256" key="3">
    <source>
        <dbReference type="ARBA" id="ARBA00022692"/>
    </source>
</evidence>
<dbReference type="CDD" id="cd17330">
    <property type="entry name" value="MFS_SLC46_TetA_like"/>
    <property type="match status" value="1"/>
</dbReference>
<evidence type="ECO:0008006" key="10">
    <source>
        <dbReference type="Google" id="ProtNLM"/>
    </source>
</evidence>
<protein>
    <recommendedName>
        <fullName evidence="10">Major facilitator superfamily (MFS) profile domain-containing protein</fullName>
    </recommendedName>
</protein>
<evidence type="ECO:0000256" key="1">
    <source>
        <dbReference type="ARBA" id="ARBA00004141"/>
    </source>
</evidence>
<evidence type="ECO:0000256" key="5">
    <source>
        <dbReference type="ARBA" id="ARBA00023136"/>
    </source>
</evidence>
<keyword evidence="2" id="KW-0813">Transport</keyword>